<reference evidence="2" key="1">
    <citation type="submission" date="2019-04" db="EMBL/GenBank/DDBJ databases">
        <authorList>
            <consortium name="Science for Life Laboratories"/>
        </authorList>
    </citation>
    <scope>NUCLEOTIDE SEQUENCE</scope>
    <source>
        <strain evidence="2">MBLW1</strain>
    </source>
</reference>
<dbReference type="Gene3D" id="3.40.1580.10">
    <property type="entry name" value="SMI1/KNR4-like"/>
    <property type="match status" value="1"/>
</dbReference>
<dbReference type="EMBL" id="LR593887">
    <property type="protein sequence ID" value="VTR97814.1"/>
    <property type="molecule type" value="Genomic_DNA"/>
</dbReference>
<dbReference type="EMBL" id="LR586016">
    <property type="protein sequence ID" value="VIP01194.1"/>
    <property type="molecule type" value="Genomic_DNA"/>
</dbReference>
<dbReference type="SMART" id="SM00860">
    <property type="entry name" value="SMI1_KNR4"/>
    <property type="match status" value="1"/>
</dbReference>
<dbReference type="Pfam" id="PF09346">
    <property type="entry name" value="SMI1_KNR4"/>
    <property type="match status" value="1"/>
</dbReference>
<sequence length="217" mass="24395">MQDTFAGIRNALATLRESPQPLDVFGSQMHGFRTHPPLTEEAVRDFERTHQIQLPAEYRGFLIHVGNGGAGPAYGLFKLGEMDDGFGHAAWHAPGAFVGVLSEPFPHTEPWNDLSGEPEEDLERDIAEDPEYEDAYNLWEEKYWSPFNLNGAIPICHLGCAYRQWLVVTGPEAGNVWCDDRVDKAGLRPLEEAGAARVSFLRWYQSWLNEALAQVQQ</sequence>
<dbReference type="Proteomes" id="UP000464378">
    <property type="component" value="Chromosome"/>
</dbReference>
<dbReference type="RefSeq" id="WP_162656421.1">
    <property type="nucleotide sequence ID" value="NZ_LR593887.1"/>
</dbReference>
<evidence type="ECO:0000313" key="2">
    <source>
        <dbReference type="EMBL" id="VIP01194.1"/>
    </source>
</evidence>
<dbReference type="KEGG" id="tim:GMBLW1_27660"/>
<dbReference type="InParanoid" id="A0A6C2YIK1"/>
<feature type="domain" description="Knr4/Smi1-like" evidence="1">
    <location>
        <begin position="37"/>
        <end position="210"/>
    </location>
</feature>
<name>A0A6C2YIK1_9BACT</name>
<protein>
    <recommendedName>
        <fullName evidence="1">Knr4/Smi1-like domain-containing protein</fullName>
    </recommendedName>
</protein>
<keyword evidence="3" id="KW-1185">Reference proteome</keyword>
<evidence type="ECO:0000313" key="3">
    <source>
        <dbReference type="Proteomes" id="UP000464378"/>
    </source>
</evidence>
<organism evidence="2">
    <name type="scientific">Tuwongella immobilis</name>
    <dbReference type="NCBI Taxonomy" id="692036"/>
    <lineage>
        <taxon>Bacteria</taxon>
        <taxon>Pseudomonadati</taxon>
        <taxon>Planctomycetota</taxon>
        <taxon>Planctomycetia</taxon>
        <taxon>Gemmatales</taxon>
        <taxon>Gemmataceae</taxon>
        <taxon>Tuwongella</taxon>
    </lineage>
</organism>
<dbReference type="InterPro" id="IPR037883">
    <property type="entry name" value="Knr4/Smi1-like_sf"/>
</dbReference>
<gene>
    <name evidence="2" type="ORF">GMBLW1_27660</name>
</gene>
<accession>A0A6C2YIK1</accession>
<dbReference type="AlphaFoldDB" id="A0A6C2YIK1"/>
<proteinExistence type="predicted"/>
<evidence type="ECO:0000259" key="1">
    <source>
        <dbReference type="SMART" id="SM00860"/>
    </source>
</evidence>
<dbReference type="InterPro" id="IPR018958">
    <property type="entry name" value="Knr4/Smi1-like_dom"/>
</dbReference>
<dbReference type="SUPFAM" id="SSF160631">
    <property type="entry name" value="SMI1/KNR4-like"/>
    <property type="match status" value="1"/>
</dbReference>